<gene>
    <name evidence="1" type="ORF">CLUMA_CG007615</name>
</gene>
<proteinExistence type="predicted"/>
<dbReference type="AlphaFoldDB" id="A0A1J1I3C4"/>
<name>A0A1J1I3C4_9DIPT</name>
<organism evidence="1 2">
    <name type="scientific">Clunio marinus</name>
    <dbReference type="NCBI Taxonomy" id="568069"/>
    <lineage>
        <taxon>Eukaryota</taxon>
        <taxon>Metazoa</taxon>
        <taxon>Ecdysozoa</taxon>
        <taxon>Arthropoda</taxon>
        <taxon>Hexapoda</taxon>
        <taxon>Insecta</taxon>
        <taxon>Pterygota</taxon>
        <taxon>Neoptera</taxon>
        <taxon>Endopterygota</taxon>
        <taxon>Diptera</taxon>
        <taxon>Nematocera</taxon>
        <taxon>Chironomoidea</taxon>
        <taxon>Chironomidae</taxon>
        <taxon>Clunio</taxon>
    </lineage>
</organism>
<sequence>MKNNTTIKIYRNVGGASQGIKSKHVAVEIIKSVLSNNNYLHVGIAMNLKKLHIRFVLNCHRQRRCKSEYETSLSTDIY</sequence>
<keyword evidence="2" id="KW-1185">Reference proteome</keyword>
<reference evidence="1 2" key="1">
    <citation type="submission" date="2015-04" db="EMBL/GenBank/DDBJ databases">
        <authorList>
            <person name="Syromyatnikov M.Y."/>
            <person name="Popov V.N."/>
        </authorList>
    </citation>
    <scope>NUCLEOTIDE SEQUENCE [LARGE SCALE GENOMIC DNA]</scope>
</reference>
<dbReference type="EMBL" id="CVRI01000038">
    <property type="protein sequence ID" value="CRK94092.1"/>
    <property type="molecule type" value="Genomic_DNA"/>
</dbReference>
<protein>
    <submittedName>
        <fullName evidence="1">CLUMA_CG007615, isoform A</fullName>
    </submittedName>
</protein>
<accession>A0A1J1I3C4</accession>
<evidence type="ECO:0000313" key="2">
    <source>
        <dbReference type="Proteomes" id="UP000183832"/>
    </source>
</evidence>
<dbReference type="Proteomes" id="UP000183832">
    <property type="component" value="Unassembled WGS sequence"/>
</dbReference>
<evidence type="ECO:0000313" key="1">
    <source>
        <dbReference type="EMBL" id="CRK94092.1"/>
    </source>
</evidence>